<evidence type="ECO:0000313" key="4">
    <source>
        <dbReference type="Proteomes" id="UP001157039"/>
    </source>
</evidence>
<reference evidence="2" key="4">
    <citation type="submission" date="2023-02" db="EMBL/GenBank/DDBJ databases">
        <authorList>
            <person name="Sun Q."/>
            <person name="Mori K."/>
        </authorList>
    </citation>
    <scope>NUCLEOTIDE SEQUENCE</scope>
    <source>
        <strain evidence="2">NBRC 114545</strain>
    </source>
</reference>
<dbReference type="AlphaFoldDB" id="A0AA37XIX0"/>
<keyword evidence="3" id="KW-1185">Reference proteome</keyword>
<reference evidence="2 4" key="2">
    <citation type="journal article" date="2014" name="Int. J. Syst. Evol. Microbiol.">
        <title>Complete genome sequence of Corynebacterium casei LMG S-19264T (=DSM 44701T), isolated from a smear-ripened cheese.</title>
        <authorList>
            <consortium name="US DOE Joint Genome Institute (JGI-PGF)"/>
            <person name="Walter F."/>
            <person name="Albersmeier A."/>
            <person name="Kalinowski J."/>
            <person name="Ruckert C."/>
        </authorList>
    </citation>
    <scope>NUCLEOTIDE SEQUENCE [LARGE SCALE GENOMIC DNA]</scope>
    <source>
        <strain evidence="2 4">NBRC 114545</strain>
    </source>
</reference>
<protein>
    <submittedName>
        <fullName evidence="1">DNA alkylation repair protein</fullName>
    </submittedName>
</protein>
<reference evidence="1" key="3">
    <citation type="submission" date="2018-03" db="EMBL/GenBank/DDBJ databases">
        <authorList>
            <person name="Jeon C.O."/>
        </authorList>
    </citation>
    <scope>NUCLEOTIDE SEQUENCE</scope>
    <source>
        <strain evidence="1">JCM 31126</strain>
    </source>
</reference>
<dbReference type="PANTHER" id="PTHR41291">
    <property type="entry name" value="DNA ALKYLATION REPAIR PROTEIN"/>
    <property type="match status" value="1"/>
</dbReference>
<evidence type="ECO:0000313" key="2">
    <source>
        <dbReference type="EMBL" id="GMA71114.1"/>
    </source>
</evidence>
<dbReference type="EMBL" id="CP027783">
    <property type="protein sequence ID" value="AYW47045.1"/>
    <property type="molecule type" value="Genomic_DNA"/>
</dbReference>
<name>A0AA37XIX0_9ENTE</name>
<sequence length="234" mass="27249">MKEIMSELQSYPSEKYKENVVRLGIPRESSMGVPMISIRKMARKVNKNNQLAWQLWETDYHEAKLLATFLSEVNKLTYQDINRLMSDVILWDLCDHLCKELIFKLHNYLEFVLEWVKSSKIYYKCAAFTLIATSVIHEKDIHTETMNVYLSLISNYSQDSHVHVKKAVAWALREIGKRNFEDNKKALQLAYEFKSSDDKAQIWIGKNVIKKIAGVIKVTERLISANTKTGKTQK</sequence>
<accession>A0AA37XIX0</accession>
<dbReference type="InterPro" id="IPR016024">
    <property type="entry name" value="ARM-type_fold"/>
</dbReference>
<proteinExistence type="predicted"/>
<dbReference type="Pfam" id="PF08713">
    <property type="entry name" value="DNA_alkylation"/>
    <property type="match status" value="1"/>
</dbReference>
<gene>
    <name evidence="1" type="ORF">C7K38_00875</name>
    <name evidence="2" type="ORF">GCM10025885_01630</name>
</gene>
<dbReference type="SUPFAM" id="SSF48371">
    <property type="entry name" value="ARM repeat"/>
    <property type="match status" value="1"/>
</dbReference>
<dbReference type="KEGG" id="too:C7K38_00875"/>
<dbReference type="Gene3D" id="1.25.10.90">
    <property type="match status" value="1"/>
</dbReference>
<dbReference type="RefSeq" id="WP_123933918.1">
    <property type="nucleotide sequence ID" value="NZ_BSUW01000001.1"/>
</dbReference>
<evidence type="ECO:0000313" key="1">
    <source>
        <dbReference type="EMBL" id="AYW47045.1"/>
    </source>
</evidence>
<reference evidence="1 3" key="1">
    <citation type="journal article" date="2012" name="Int. J. Syst. Evol. Microbiol.">
        <title>Characterization of Tetragenococcus strains from sugar thick juice reveals a novel species, Tetragenococcus osmophilus sp. nov., and divides Tetragenococcus halophilus into two subspecies, T. halophilus subsp. halophilus subsp. nov. and T. halophilus subsp. flandriensis subsp. nov.</title>
        <authorList>
            <person name="Juste A."/>
            <person name="Van Trappen S."/>
            <person name="Verreth C."/>
            <person name="Cleenwerck I."/>
            <person name="De Vos P."/>
            <person name="Lievens B."/>
            <person name="Willems K.A."/>
        </authorList>
    </citation>
    <scope>NUCLEOTIDE SEQUENCE [LARGE SCALE GENOMIC DNA]</scope>
    <source>
        <strain evidence="1 3">JCM 31126</strain>
    </source>
</reference>
<dbReference type="PANTHER" id="PTHR41291:SF1">
    <property type="entry name" value="DNA ALKYLATION REPAIR PROTEIN"/>
    <property type="match status" value="1"/>
</dbReference>
<organism evidence="2 4">
    <name type="scientific">Tetragenococcus osmophilus</name>
    <dbReference type="NCBI Taxonomy" id="526944"/>
    <lineage>
        <taxon>Bacteria</taxon>
        <taxon>Bacillati</taxon>
        <taxon>Bacillota</taxon>
        <taxon>Bacilli</taxon>
        <taxon>Lactobacillales</taxon>
        <taxon>Enterococcaceae</taxon>
        <taxon>Tetragenococcus</taxon>
    </lineage>
</organism>
<dbReference type="Proteomes" id="UP000268310">
    <property type="component" value="Chromosome"/>
</dbReference>
<dbReference type="InterPro" id="IPR014825">
    <property type="entry name" value="DNA_alkylation"/>
</dbReference>
<dbReference type="EMBL" id="BSUW01000001">
    <property type="protein sequence ID" value="GMA71114.1"/>
    <property type="molecule type" value="Genomic_DNA"/>
</dbReference>
<dbReference type="CDD" id="cd06561">
    <property type="entry name" value="AlkD_like"/>
    <property type="match status" value="1"/>
</dbReference>
<dbReference type="Proteomes" id="UP001157039">
    <property type="component" value="Unassembled WGS sequence"/>
</dbReference>
<evidence type="ECO:0000313" key="3">
    <source>
        <dbReference type="Proteomes" id="UP000268310"/>
    </source>
</evidence>